<name>A0A1Y6D663_9GAMM</name>
<gene>
    <name evidence="1" type="ORF">SAMN02949497_3412</name>
</gene>
<dbReference type="Proteomes" id="UP000192923">
    <property type="component" value="Unassembled WGS sequence"/>
</dbReference>
<proteinExistence type="predicted"/>
<reference evidence="1 2" key="1">
    <citation type="submission" date="2016-12" db="EMBL/GenBank/DDBJ databases">
        <authorList>
            <person name="Song W.-J."/>
            <person name="Kurnit D.M."/>
        </authorList>
    </citation>
    <scope>NUCLEOTIDE SEQUENCE [LARGE SCALE GENOMIC DNA]</scope>
    <source>
        <strain evidence="1 2">175</strain>
    </source>
</reference>
<dbReference type="STRING" id="1760988.SAMN02949497_3412"/>
<sequence>MSAETRNLKVKLGDFEFRRFEVPDAIHTGGTQILAVHQLIGGNRVVNAMGQSYANIEWSGTLTGPDAWNRMAALDAMRKSGKRYVLSFYGLRAPVVIEELRRTIHTVALIDYSISLLNVTGAKLPPQETTQDAVGKDVAETKALGKRVDDGILTDALDTLDGAVQKVSDFANAAQDTINSVMQPIGAVVGRVQELITTTTTNTVVNITTLGGILPTNPIARKVGGLVGGVTKYTHLPQLYQLQSTMGRMSTNVGGAATAGKTVTVAGGNLYRVAAKETGNAADWSALAKANGMTDPKIEGVKTLTLPKNPGATGGVLVK</sequence>
<keyword evidence="2" id="KW-1185">Reference proteome</keyword>
<accession>A0A1Y6D663</accession>
<dbReference type="AlphaFoldDB" id="A0A1Y6D663"/>
<dbReference type="EMBL" id="FXAM01000001">
    <property type="protein sequence ID" value="SMF96032.1"/>
    <property type="molecule type" value="Genomic_DNA"/>
</dbReference>
<evidence type="ECO:0008006" key="3">
    <source>
        <dbReference type="Google" id="ProtNLM"/>
    </source>
</evidence>
<dbReference type="RefSeq" id="WP_085214757.1">
    <property type="nucleotide sequence ID" value="NZ_FXAM01000001.1"/>
</dbReference>
<protein>
    <recommendedName>
        <fullName evidence="3">LysM domain-containing protein</fullName>
    </recommendedName>
</protein>
<evidence type="ECO:0000313" key="2">
    <source>
        <dbReference type="Proteomes" id="UP000192923"/>
    </source>
</evidence>
<organism evidence="1 2">
    <name type="scientific">Methylomagnum ishizawai</name>
    <dbReference type="NCBI Taxonomy" id="1760988"/>
    <lineage>
        <taxon>Bacteria</taxon>
        <taxon>Pseudomonadati</taxon>
        <taxon>Pseudomonadota</taxon>
        <taxon>Gammaproteobacteria</taxon>
        <taxon>Methylococcales</taxon>
        <taxon>Methylococcaceae</taxon>
        <taxon>Methylomagnum</taxon>
    </lineage>
</organism>
<evidence type="ECO:0000313" key="1">
    <source>
        <dbReference type="EMBL" id="SMF96032.1"/>
    </source>
</evidence>
<dbReference type="OrthoDB" id="7219667at2"/>